<evidence type="ECO:0000256" key="2">
    <source>
        <dbReference type="SAM" id="MobiDB-lite"/>
    </source>
</evidence>
<feature type="region of interest" description="Disordered" evidence="2">
    <location>
        <begin position="603"/>
        <end position="711"/>
    </location>
</feature>
<feature type="compositionally biased region" description="Basic residues" evidence="2">
    <location>
        <begin position="634"/>
        <end position="652"/>
    </location>
</feature>
<dbReference type="EMBL" id="ML976692">
    <property type="protein sequence ID" value="KAF1971536.1"/>
    <property type="molecule type" value="Genomic_DNA"/>
</dbReference>
<organism evidence="4 5">
    <name type="scientific">Bimuria novae-zelandiae CBS 107.79</name>
    <dbReference type="NCBI Taxonomy" id="1447943"/>
    <lineage>
        <taxon>Eukaryota</taxon>
        <taxon>Fungi</taxon>
        <taxon>Dikarya</taxon>
        <taxon>Ascomycota</taxon>
        <taxon>Pezizomycotina</taxon>
        <taxon>Dothideomycetes</taxon>
        <taxon>Pleosporomycetidae</taxon>
        <taxon>Pleosporales</taxon>
        <taxon>Massarineae</taxon>
        <taxon>Didymosphaeriaceae</taxon>
        <taxon>Bimuria</taxon>
    </lineage>
</organism>
<evidence type="ECO:0000259" key="3">
    <source>
        <dbReference type="Pfam" id="PF24883"/>
    </source>
</evidence>
<feature type="region of interest" description="Disordered" evidence="2">
    <location>
        <begin position="551"/>
        <end position="584"/>
    </location>
</feature>
<evidence type="ECO:0000313" key="5">
    <source>
        <dbReference type="Proteomes" id="UP000800036"/>
    </source>
</evidence>
<sequence>MEIQRARPDDFYLTSGDQFRQYIHDVKSKTDEGMAIHYASRNEPIESLRTSYDALQDSVKEFSIKQPLGKPMGKSNEDWNVKDALAAIEKVDAMVSRQNTKRRPLASAFASYDRFLTIMGNFVEFPRWIVWHALVYVVNQLHGFTSPLDQITSFFVRIGSIFGELPTLPSFLSSEDERWHHLIGLETCFVDSLNNVLGFTRTTSVRKLAFGLQGTKLKNMLDDNLPKMEEHAKSLQDLATSEERQSARLMRNEVLQLQDQMRELLQSQQSRTMADQVSRLLADGGQTYEGRGRDDYKFDNRRFSTDLEPGSTRVNDNQFVAYITAPLIDYLEQRRAFLSDGASREFISLFDRPKVASWVASNTSSLLWIEGYPTGAPLNFTSEFSLDVVHAAKARDYAVLYHFCELLTVIEPNLQKDRDGTLALDTILKAFLWLATSEFLHHFEPGFEMGIPGIDKIVDLDGKEIEKLFRQCLDALEEETILYIVIDGVHCLEQRIGRKAVFQRWLERLVSIVSRRKRNVVKILFTSARSDGIVDTTFKLWTDVDDTDASSSTERTALKADRAKKKAPFQRNYDSIPEKTSRGSTQAIARHLLQDAIKPIIHIPASTKQSSSKPKLRGSSSESSSESDTSTFYRSRRKQKSTKGKQAKRSKRRDSSDESSSESDSDTSEEPARKTRSSKRESSKIKSSTGRKQRKRKDDTSPTSDSEESEE</sequence>
<dbReference type="Proteomes" id="UP000800036">
    <property type="component" value="Unassembled WGS sequence"/>
</dbReference>
<accession>A0A6A5V932</accession>
<reference evidence="4" key="1">
    <citation type="journal article" date="2020" name="Stud. Mycol.">
        <title>101 Dothideomycetes genomes: a test case for predicting lifestyles and emergence of pathogens.</title>
        <authorList>
            <person name="Haridas S."/>
            <person name="Albert R."/>
            <person name="Binder M."/>
            <person name="Bloem J."/>
            <person name="Labutti K."/>
            <person name="Salamov A."/>
            <person name="Andreopoulos B."/>
            <person name="Baker S."/>
            <person name="Barry K."/>
            <person name="Bills G."/>
            <person name="Bluhm B."/>
            <person name="Cannon C."/>
            <person name="Castanera R."/>
            <person name="Culley D."/>
            <person name="Daum C."/>
            <person name="Ezra D."/>
            <person name="Gonzalez J."/>
            <person name="Henrissat B."/>
            <person name="Kuo A."/>
            <person name="Liang C."/>
            <person name="Lipzen A."/>
            <person name="Lutzoni F."/>
            <person name="Magnuson J."/>
            <person name="Mondo S."/>
            <person name="Nolan M."/>
            <person name="Ohm R."/>
            <person name="Pangilinan J."/>
            <person name="Park H.-J."/>
            <person name="Ramirez L."/>
            <person name="Alfaro M."/>
            <person name="Sun H."/>
            <person name="Tritt A."/>
            <person name="Yoshinaga Y."/>
            <person name="Zwiers L.-H."/>
            <person name="Turgeon B."/>
            <person name="Goodwin S."/>
            <person name="Spatafora J."/>
            <person name="Crous P."/>
            <person name="Grigoriev I."/>
        </authorList>
    </citation>
    <scope>NUCLEOTIDE SEQUENCE</scope>
    <source>
        <strain evidence="4">CBS 107.79</strain>
    </source>
</reference>
<feature type="compositionally biased region" description="Low complexity" evidence="2">
    <location>
        <begin position="610"/>
        <end position="633"/>
    </location>
</feature>
<dbReference type="InterPro" id="IPR056884">
    <property type="entry name" value="NPHP3-like_N"/>
</dbReference>
<keyword evidence="1" id="KW-0677">Repeat</keyword>
<gene>
    <name evidence="4" type="ORF">BU23DRAFT_600108</name>
</gene>
<feature type="compositionally biased region" description="Acidic residues" evidence="2">
    <location>
        <begin position="657"/>
        <end position="669"/>
    </location>
</feature>
<dbReference type="Pfam" id="PF24883">
    <property type="entry name" value="NPHP3_N"/>
    <property type="match status" value="1"/>
</dbReference>
<keyword evidence="5" id="KW-1185">Reference proteome</keyword>
<proteinExistence type="predicted"/>
<evidence type="ECO:0000313" key="4">
    <source>
        <dbReference type="EMBL" id="KAF1971536.1"/>
    </source>
</evidence>
<dbReference type="OrthoDB" id="10650224at2759"/>
<dbReference type="AlphaFoldDB" id="A0A6A5V932"/>
<evidence type="ECO:0000256" key="1">
    <source>
        <dbReference type="ARBA" id="ARBA00022737"/>
    </source>
</evidence>
<feature type="compositionally biased region" description="Basic and acidic residues" evidence="2">
    <location>
        <begin position="670"/>
        <end position="684"/>
    </location>
</feature>
<protein>
    <recommendedName>
        <fullName evidence="3">Nephrocystin 3-like N-terminal domain-containing protein</fullName>
    </recommendedName>
</protein>
<feature type="domain" description="Nephrocystin 3-like N-terminal" evidence="3">
    <location>
        <begin position="349"/>
        <end position="527"/>
    </location>
</feature>
<name>A0A6A5V932_9PLEO</name>